<evidence type="ECO:0000256" key="1">
    <source>
        <dbReference type="SAM" id="SignalP"/>
    </source>
</evidence>
<dbReference type="KEGG" id="poc:NCTC13071_01012"/>
<dbReference type="EMBL" id="LR134384">
    <property type="protein sequence ID" value="VEH15026.1"/>
    <property type="molecule type" value="Genomic_DNA"/>
</dbReference>
<keyword evidence="1" id="KW-0732">Signal</keyword>
<name>A0A448L4X1_9BACT</name>
<dbReference type="Proteomes" id="UP000274578">
    <property type="component" value="Chromosome 1"/>
</dbReference>
<dbReference type="AlphaFoldDB" id="A0A448L4X1"/>
<dbReference type="PROSITE" id="PS51257">
    <property type="entry name" value="PROKAR_LIPOPROTEIN"/>
    <property type="match status" value="1"/>
</dbReference>
<feature type="signal peptide" evidence="1">
    <location>
        <begin position="1"/>
        <end position="20"/>
    </location>
</feature>
<reference evidence="2 3" key="1">
    <citation type="submission" date="2018-12" db="EMBL/GenBank/DDBJ databases">
        <authorList>
            <consortium name="Pathogen Informatics"/>
        </authorList>
    </citation>
    <scope>NUCLEOTIDE SEQUENCE [LARGE SCALE GENOMIC DNA]</scope>
    <source>
        <strain evidence="2 3">NCTC13071</strain>
    </source>
</reference>
<dbReference type="GeneID" id="85011876"/>
<organism evidence="2 3">
    <name type="scientific">Segatella oris</name>
    <dbReference type="NCBI Taxonomy" id="28135"/>
    <lineage>
        <taxon>Bacteria</taxon>
        <taxon>Pseudomonadati</taxon>
        <taxon>Bacteroidota</taxon>
        <taxon>Bacteroidia</taxon>
        <taxon>Bacteroidales</taxon>
        <taxon>Prevotellaceae</taxon>
        <taxon>Segatella</taxon>
    </lineage>
</organism>
<feature type="chain" id="PRO_5019367264" evidence="1">
    <location>
        <begin position="21"/>
        <end position="118"/>
    </location>
</feature>
<gene>
    <name evidence="2" type="ORF">NCTC13071_01012</name>
</gene>
<accession>A0A448L4X1</accession>
<sequence length="118" mass="13387">MKKYYSLVLLSVMIALLSSACSSDDEEKQVFTVASKTVVLPYGEGQPTRLYYVKTPSGSTWSPTFIENLDYEPGYEYVIEVKETGFRTDYMGYICLRVLSKTKKESEGLPNIMPKKTN</sequence>
<dbReference type="RefSeq" id="WP_004371324.1">
    <property type="nucleotide sequence ID" value="NZ_CAUQRS010000024.1"/>
</dbReference>
<proteinExistence type="predicted"/>
<evidence type="ECO:0000313" key="3">
    <source>
        <dbReference type="Proteomes" id="UP000274578"/>
    </source>
</evidence>
<evidence type="ECO:0000313" key="2">
    <source>
        <dbReference type="EMBL" id="VEH15026.1"/>
    </source>
</evidence>
<protein>
    <submittedName>
        <fullName evidence="2">Uncharacterized protein</fullName>
    </submittedName>
</protein>